<keyword evidence="10" id="KW-1185">Reference proteome</keyword>
<dbReference type="InterPro" id="IPR020846">
    <property type="entry name" value="MFS_dom"/>
</dbReference>
<dbReference type="OrthoDB" id="2985014at2759"/>
<reference evidence="8" key="3">
    <citation type="submission" date="2010-09" db="EMBL/GenBank/DDBJ databases">
        <title>Annotation of Gaeumannomyces graminis var. tritici R3-111a-1.</title>
        <authorList>
            <consortium name="The Broad Institute Genome Sequencing Platform"/>
            <person name="Ma L.-J."/>
            <person name="Dead R."/>
            <person name="Young S.K."/>
            <person name="Zeng Q."/>
            <person name="Gargeya S."/>
            <person name="Fitzgerald M."/>
            <person name="Haas B."/>
            <person name="Abouelleil A."/>
            <person name="Alvarado L."/>
            <person name="Arachchi H.M."/>
            <person name="Berlin A."/>
            <person name="Brown A."/>
            <person name="Chapman S.B."/>
            <person name="Chen Z."/>
            <person name="Dunbar C."/>
            <person name="Freedman E."/>
            <person name="Gearin G."/>
            <person name="Gellesch M."/>
            <person name="Goldberg J."/>
            <person name="Griggs A."/>
            <person name="Gujja S."/>
            <person name="Heiman D."/>
            <person name="Howarth C."/>
            <person name="Larson L."/>
            <person name="Lui A."/>
            <person name="MacDonald P.J.P."/>
            <person name="Mehta T."/>
            <person name="Montmayeur A."/>
            <person name="Murphy C."/>
            <person name="Neiman D."/>
            <person name="Pearson M."/>
            <person name="Priest M."/>
            <person name="Roberts A."/>
            <person name="Saif S."/>
            <person name="Shea T."/>
            <person name="Shenoy N."/>
            <person name="Sisk P."/>
            <person name="Stolte C."/>
            <person name="Sykes S."/>
            <person name="Yandava C."/>
            <person name="Wortman J."/>
            <person name="Nusbaum C."/>
            <person name="Birren B."/>
        </authorList>
    </citation>
    <scope>NUCLEOTIDE SEQUENCE</scope>
    <source>
        <strain evidence="8">R3-111a-1</strain>
    </source>
</reference>
<name>J3NQW1_GAET3</name>
<feature type="transmembrane region" description="Helical" evidence="6">
    <location>
        <begin position="326"/>
        <end position="348"/>
    </location>
</feature>
<dbReference type="EMBL" id="GL385396">
    <property type="protein sequence ID" value="EJT78567.1"/>
    <property type="molecule type" value="Genomic_DNA"/>
</dbReference>
<comment type="subcellular location">
    <subcellularLocation>
        <location evidence="1">Membrane</location>
        <topology evidence="1">Multi-pass membrane protein</topology>
    </subcellularLocation>
</comment>
<evidence type="ECO:0000313" key="10">
    <source>
        <dbReference type="Proteomes" id="UP000006039"/>
    </source>
</evidence>
<dbReference type="InterPro" id="IPR011701">
    <property type="entry name" value="MFS"/>
</dbReference>
<evidence type="ECO:0000313" key="9">
    <source>
        <dbReference type="EnsemblFungi" id="EJT78567"/>
    </source>
</evidence>
<dbReference type="InterPro" id="IPR036259">
    <property type="entry name" value="MFS_trans_sf"/>
</dbReference>
<feature type="transmembrane region" description="Helical" evidence="6">
    <location>
        <begin position="369"/>
        <end position="392"/>
    </location>
</feature>
<dbReference type="InterPro" id="IPR005829">
    <property type="entry name" value="Sugar_transporter_CS"/>
</dbReference>
<protein>
    <recommendedName>
        <fullName evidence="7">Major facilitator superfamily (MFS) profile domain-containing protein</fullName>
    </recommendedName>
</protein>
<dbReference type="SUPFAM" id="SSF103473">
    <property type="entry name" value="MFS general substrate transporter"/>
    <property type="match status" value="2"/>
</dbReference>
<feature type="transmembrane region" description="Helical" evidence="6">
    <location>
        <begin position="136"/>
        <end position="154"/>
    </location>
</feature>
<reference evidence="10" key="1">
    <citation type="submission" date="2010-07" db="EMBL/GenBank/DDBJ databases">
        <title>The genome sequence of Gaeumannomyces graminis var. tritici strain R3-111a-1.</title>
        <authorList>
            <consortium name="The Broad Institute Genome Sequencing Platform"/>
            <person name="Ma L.-J."/>
            <person name="Dead R."/>
            <person name="Young S."/>
            <person name="Zeng Q."/>
            <person name="Koehrsen M."/>
            <person name="Alvarado L."/>
            <person name="Berlin A."/>
            <person name="Chapman S.B."/>
            <person name="Chen Z."/>
            <person name="Freedman E."/>
            <person name="Gellesch M."/>
            <person name="Goldberg J."/>
            <person name="Griggs A."/>
            <person name="Gujja S."/>
            <person name="Heilman E.R."/>
            <person name="Heiman D."/>
            <person name="Hepburn T."/>
            <person name="Howarth C."/>
            <person name="Jen D."/>
            <person name="Larson L."/>
            <person name="Mehta T."/>
            <person name="Neiman D."/>
            <person name="Pearson M."/>
            <person name="Roberts A."/>
            <person name="Saif S."/>
            <person name="Shea T."/>
            <person name="Shenoy N."/>
            <person name="Sisk P."/>
            <person name="Stolte C."/>
            <person name="Sykes S."/>
            <person name="Walk T."/>
            <person name="White J."/>
            <person name="Yandava C."/>
            <person name="Haas B."/>
            <person name="Nusbaum C."/>
            <person name="Birren B."/>
        </authorList>
    </citation>
    <scope>NUCLEOTIDE SEQUENCE [LARGE SCALE GENOMIC DNA]</scope>
    <source>
        <strain evidence="10">R3-111a-1</strain>
    </source>
</reference>
<feature type="region of interest" description="Disordered" evidence="5">
    <location>
        <begin position="1"/>
        <end position="58"/>
    </location>
</feature>
<feature type="transmembrane region" description="Helical" evidence="6">
    <location>
        <begin position="228"/>
        <end position="246"/>
    </location>
</feature>
<dbReference type="Gene3D" id="1.20.1250.20">
    <property type="entry name" value="MFS general substrate transporter like domains"/>
    <property type="match status" value="2"/>
</dbReference>
<evidence type="ECO:0000256" key="4">
    <source>
        <dbReference type="ARBA" id="ARBA00023136"/>
    </source>
</evidence>
<dbReference type="GO" id="GO:0016020">
    <property type="term" value="C:membrane"/>
    <property type="evidence" value="ECO:0007669"/>
    <property type="project" value="UniProtKB-SubCell"/>
</dbReference>
<dbReference type="eggNOG" id="KOG0254">
    <property type="taxonomic scope" value="Eukaryota"/>
</dbReference>
<dbReference type="VEuPathDB" id="FungiDB:GGTG_03667"/>
<feature type="transmembrane region" description="Helical" evidence="6">
    <location>
        <begin position="404"/>
        <end position="425"/>
    </location>
</feature>
<feature type="domain" description="Major facilitator superfamily (MFS) profile" evidence="7">
    <location>
        <begin position="70"/>
        <end position="561"/>
    </location>
</feature>
<reference evidence="8" key="2">
    <citation type="submission" date="2010-07" db="EMBL/GenBank/DDBJ databases">
        <authorList>
            <consortium name="The Broad Institute Genome Sequencing Platform"/>
            <consortium name="Broad Institute Genome Sequencing Center for Infectious Disease"/>
            <person name="Ma L.-J."/>
            <person name="Dead R."/>
            <person name="Young S."/>
            <person name="Zeng Q."/>
            <person name="Koehrsen M."/>
            <person name="Alvarado L."/>
            <person name="Berlin A."/>
            <person name="Chapman S.B."/>
            <person name="Chen Z."/>
            <person name="Freedman E."/>
            <person name="Gellesch M."/>
            <person name="Goldberg J."/>
            <person name="Griggs A."/>
            <person name="Gujja S."/>
            <person name="Heilman E.R."/>
            <person name="Heiman D."/>
            <person name="Hepburn T."/>
            <person name="Howarth C."/>
            <person name="Jen D."/>
            <person name="Larson L."/>
            <person name="Mehta T."/>
            <person name="Neiman D."/>
            <person name="Pearson M."/>
            <person name="Roberts A."/>
            <person name="Saif S."/>
            <person name="Shea T."/>
            <person name="Shenoy N."/>
            <person name="Sisk P."/>
            <person name="Stolte C."/>
            <person name="Sykes S."/>
            <person name="Walk T."/>
            <person name="White J."/>
            <person name="Yandava C."/>
            <person name="Haas B."/>
            <person name="Nusbaum C."/>
            <person name="Birren B."/>
        </authorList>
    </citation>
    <scope>NUCLEOTIDE SEQUENCE</scope>
    <source>
        <strain evidence="8">R3-111a-1</strain>
    </source>
</reference>
<evidence type="ECO:0000256" key="2">
    <source>
        <dbReference type="ARBA" id="ARBA00022692"/>
    </source>
</evidence>
<keyword evidence="4 6" id="KW-0472">Membrane</keyword>
<keyword evidence="3 6" id="KW-1133">Transmembrane helix</keyword>
<evidence type="ECO:0000256" key="1">
    <source>
        <dbReference type="ARBA" id="ARBA00004141"/>
    </source>
</evidence>
<keyword evidence="2 6" id="KW-0812">Transmembrane</keyword>
<reference evidence="9" key="5">
    <citation type="submission" date="2018-04" db="UniProtKB">
        <authorList>
            <consortium name="EnsemblFungi"/>
        </authorList>
    </citation>
    <scope>IDENTIFICATION</scope>
    <source>
        <strain evidence="9">R3-111a-1</strain>
    </source>
</reference>
<dbReference type="AlphaFoldDB" id="J3NQW1"/>
<feature type="transmembrane region" description="Helical" evidence="6">
    <location>
        <begin position="457"/>
        <end position="476"/>
    </location>
</feature>
<gene>
    <name evidence="9" type="primary">20344125</name>
    <name evidence="8" type="ORF">GGTG_03667</name>
</gene>
<feature type="transmembrane region" description="Helical" evidence="6">
    <location>
        <begin position="166"/>
        <end position="187"/>
    </location>
</feature>
<dbReference type="RefSeq" id="XP_009219712.1">
    <property type="nucleotide sequence ID" value="XM_009221448.1"/>
</dbReference>
<proteinExistence type="predicted"/>
<evidence type="ECO:0000256" key="6">
    <source>
        <dbReference type="SAM" id="Phobius"/>
    </source>
</evidence>
<evidence type="ECO:0000313" key="8">
    <source>
        <dbReference type="EMBL" id="EJT78567.1"/>
    </source>
</evidence>
<dbReference type="EnsemblFungi" id="EJT78567">
    <property type="protein sequence ID" value="EJT78567"/>
    <property type="gene ID" value="GGTG_03667"/>
</dbReference>
<feature type="transmembrane region" description="Helical" evidence="6">
    <location>
        <begin position="432"/>
        <end position="451"/>
    </location>
</feature>
<dbReference type="GeneID" id="20344125"/>
<evidence type="ECO:0000259" key="7">
    <source>
        <dbReference type="PROSITE" id="PS50850"/>
    </source>
</evidence>
<reference evidence="9" key="4">
    <citation type="journal article" date="2015" name="G3 (Bethesda)">
        <title>Genome sequences of three phytopathogenic species of the Magnaporthaceae family of fungi.</title>
        <authorList>
            <person name="Okagaki L.H."/>
            <person name="Nunes C.C."/>
            <person name="Sailsbery J."/>
            <person name="Clay B."/>
            <person name="Brown D."/>
            <person name="John T."/>
            <person name="Oh Y."/>
            <person name="Young N."/>
            <person name="Fitzgerald M."/>
            <person name="Haas B.J."/>
            <person name="Zeng Q."/>
            <person name="Young S."/>
            <person name="Adiconis X."/>
            <person name="Fan L."/>
            <person name="Levin J.Z."/>
            <person name="Mitchell T.K."/>
            <person name="Okubara P.A."/>
            <person name="Farman M.L."/>
            <person name="Kohn L.M."/>
            <person name="Birren B."/>
            <person name="Ma L.-J."/>
            <person name="Dean R.A."/>
        </authorList>
    </citation>
    <scope>NUCLEOTIDE SEQUENCE</scope>
    <source>
        <strain evidence="9">R3-111a-1</strain>
    </source>
</reference>
<feature type="transmembrane region" description="Helical" evidence="6">
    <location>
        <begin position="199"/>
        <end position="222"/>
    </location>
</feature>
<feature type="transmembrane region" description="Helical" evidence="6">
    <location>
        <begin position="497"/>
        <end position="518"/>
    </location>
</feature>
<dbReference type="PANTHER" id="PTHR42718:SF23">
    <property type="entry name" value="MAJOR FACILITATOR SUPERFAMILY (MFS) PROFILE DOMAIN-CONTAINING PROTEIN"/>
    <property type="match status" value="1"/>
</dbReference>
<sequence length="606" mass="63247">MADEHEKGRPTASTRTGAAEQGADGHTASSSPWPSPTPGGEPSSSSSGGGNSRLGPRPAVFRSTLHEVVFVFQATLATMSSSFLVGASSTVLAPIARDLGMTQGEVSWISASTSLTAGASQLALGQLADLLGRRPMFIAGMGSFAAFAAVTGLARSPLWMDALCGLLGVSSAMMVPPAIGILGAAYASPSKRKNLAFSAFSSGNPVGFAIGSVLGGVAAQVLNWRATFYLIAILWGIFTVVAFWAVPSVEAEQPPVDGGDSSAGEMEESPSRPPPPPPPPRPSPSAPLREKLGDFFRRFDSVGAFLTLFGTGMFTAAITLGPEDGWGAPQVIALLVVGLVLIAVFLYWETIWPHPLMPPKIWKDRNFTLLIVTLVFGFMSFQSASFWLALFLQQIQRRDPLDVALHLLPQTVAGLTWNIVAGSILHKVNNTLLHGIGAVSYLVANLLLSLMGPDSSYWAYIFPALIINVIGADFQFNVANMYVMQSLPSHQQGLAGGILNTMIRLCSTVALGISTAVFGSVGRSPEGVANPMLQYTRAFQVSVALAAFGLLFVPFIKVGTQGNHKHVSDEISEVSLSGTGDAPIVGAGAGTAAGAAGQPAPTTKGQ</sequence>
<accession>J3NQW1</accession>
<dbReference type="PANTHER" id="PTHR42718">
    <property type="entry name" value="MAJOR FACILITATOR SUPERFAMILY MULTIDRUG TRANSPORTER MFSC"/>
    <property type="match status" value="1"/>
</dbReference>
<feature type="region of interest" description="Disordered" evidence="5">
    <location>
        <begin position="254"/>
        <end position="285"/>
    </location>
</feature>
<organism evidence="8">
    <name type="scientific">Gaeumannomyces tritici (strain R3-111a-1)</name>
    <name type="common">Wheat and barley take-all root rot fungus</name>
    <name type="synonym">Gaeumannomyces graminis var. tritici</name>
    <dbReference type="NCBI Taxonomy" id="644352"/>
    <lineage>
        <taxon>Eukaryota</taxon>
        <taxon>Fungi</taxon>
        <taxon>Dikarya</taxon>
        <taxon>Ascomycota</taxon>
        <taxon>Pezizomycotina</taxon>
        <taxon>Sordariomycetes</taxon>
        <taxon>Sordariomycetidae</taxon>
        <taxon>Magnaporthales</taxon>
        <taxon>Magnaporthaceae</taxon>
        <taxon>Gaeumannomyces</taxon>
    </lineage>
</organism>
<feature type="transmembrane region" description="Helical" evidence="6">
    <location>
        <begin position="538"/>
        <end position="556"/>
    </location>
</feature>
<evidence type="ECO:0000256" key="3">
    <source>
        <dbReference type="ARBA" id="ARBA00022989"/>
    </source>
</evidence>
<evidence type="ECO:0000256" key="5">
    <source>
        <dbReference type="SAM" id="MobiDB-lite"/>
    </source>
</evidence>
<dbReference type="PROSITE" id="PS50850">
    <property type="entry name" value="MFS"/>
    <property type="match status" value="1"/>
</dbReference>
<dbReference type="GO" id="GO:0022857">
    <property type="term" value="F:transmembrane transporter activity"/>
    <property type="evidence" value="ECO:0007669"/>
    <property type="project" value="InterPro"/>
</dbReference>
<feature type="compositionally biased region" description="Pro residues" evidence="5">
    <location>
        <begin position="271"/>
        <end position="285"/>
    </location>
</feature>
<dbReference type="HOGENOM" id="CLU_000960_27_3_1"/>
<dbReference type="Pfam" id="PF07690">
    <property type="entry name" value="MFS_1"/>
    <property type="match status" value="2"/>
</dbReference>
<dbReference type="PROSITE" id="PS00216">
    <property type="entry name" value="SUGAR_TRANSPORT_1"/>
    <property type="match status" value="1"/>
</dbReference>
<feature type="transmembrane region" description="Helical" evidence="6">
    <location>
        <begin position="299"/>
        <end position="320"/>
    </location>
</feature>
<dbReference type="Proteomes" id="UP000006039">
    <property type="component" value="Unassembled WGS sequence"/>
</dbReference>